<keyword evidence="12" id="KW-0325">Glycoprotein</keyword>
<evidence type="ECO:0000256" key="3">
    <source>
        <dbReference type="ARBA" id="ARBA00004922"/>
    </source>
</evidence>
<evidence type="ECO:0000256" key="11">
    <source>
        <dbReference type="ARBA" id="ARBA00023136"/>
    </source>
</evidence>
<dbReference type="CTD" id="797513"/>
<dbReference type="Gene3D" id="3.90.550.50">
    <property type="match status" value="1"/>
</dbReference>
<keyword evidence="11 16" id="KW-0472">Membrane</keyword>
<gene>
    <name evidence="18" type="primary">b3gnt2l</name>
</gene>
<evidence type="ECO:0000256" key="8">
    <source>
        <dbReference type="ARBA" id="ARBA00022968"/>
    </source>
</evidence>
<evidence type="ECO:0000256" key="15">
    <source>
        <dbReference type="ARBA" id="ARBA00065824"/>
    </source>
</evidence>
<dbReference type="GO" id="GO:0030311">
    <property type="term" value="P:poly-N-acetyllactosamine biosynthetic process"/>
    <property type="evidence" value="ECO:0007669"/>
    <property type="project" value="TreeGrafter"/>
</dbReference>
<keyword evidence="10 16" id="KW-0333">Golgi apparatus</keyword>
<dbReference type="PANTHER" id="PTHR11214">
    <property type="entry name" value="BETA-1,3-N-ACETYLGLUCOSAMINYLTRANSFERASE"/>
    <property type="match status" value="1"/>
</dbReference>
<dbReference type="GO" id="GO:0000139">
    <property type="term" value="C:Golgi membrane"/>
    <property type="evidence" value="ECO:0007669"/>
    <property type="project" value="UniProtKB-SubCell"/>
</dbReference>
<dbReference type="GO" id="GO:0006493">
    <property type="term" value="P:protein O-linked glycosylation"/>
    <property type="evidence" value="ECO:0007669"/>
    <property type="project" value="TreeGrafter"/>
</dbReference>
<evidence type="ECO:0000256" key="12">
    <source>
        <dbReference type="ARBA" id="ARBA00023180"/>
    </source>
</evidence>
<accession>A0A6J2QX67</accession>
<dbReference type="InterPro" id="IPR002659">
    <property type="entry name" value="Glyco_trans_31"/>
</dbReference>
<comment type="subcellular location">
    <subcellularLocation>
        <location evidence="2 16">Golgi apparatus membrane</location>
        <topology evidence="2 16">Single-pass type II membrane protein</topology>
    </subcellularLocation>
</comment>
<protein>
    <recommendedName>
        <fullName evidence="16">Hexosyltransferase</fullName>
        <ecNumber evidence="16">2.4.1.-</ecNumber>
    </recommendedName>
</protein>
<evidence type="ECO:0000256" key="4">
    <source>
        <dbReference type="ARBA" id="ARBA00008661"/>
    </source>
</evidence>
<dbReference type="KEGG" id="cgob:115017473"/>
<dbReference type="AlphaFoldDB" id="A0A6J2QX67"/>
<comment type="cofactor">
    <cofactor evidence="1">
        <name>Mn(2+)</name>
        <dbReference type="ChEBI" id="CHEBI:29035"/>
    </cofactor>
</comment>
<comment type="catalytic activity">
    <reaction evidence="14">
        <text>a beta-D-galactosyl-(1-&gt;4)-N-acetyl-beta-D-glucosaminyl derivative + UDP-N-acetyl-alpha-D-glucosamine = an N-acetyl-beta-D-glucosaminyl-(1-&gt;3)-beta-D-galactosyl-(1-&gt;4)-N-acetyl-beta-D-glucosaminyl derivative + UDP + H(+)</text>
        <dbReference type="Rhea" id="RHEA:14389"/>
        <dbReference type="ChEBI" id="CHEBI:15378"/>
        <dbReference type="ChEBI" id="CHEBI:57705"/>
        <dbReference type="ChEBI" id="CHEBI:58223"/>
        <dbReference type="ChEBI" id="CHEBI:133507"/>
        <dbReference type="ChEBI" id="CHEBI:134090"/>
        <dbReference type="EC" id="2.4.1.149"/>
    </reaction>
</comment>
<evidence type="ECO:0000256" key="14">
    <source>
        <dbReference type="ARBA" id="ARBA00050470"/>
    </source>
</evidence>
<keyword evidence="17" id="KW-1185">Reference proteome</keyword>
<feature type="transmembrane region" description="Helical" evidence="16">
    <location>
        <begin position="53"/>
        <end position="71"/>
    </location>
</feature>
<evidence type="ECO:0000313" key="18">
    <source>
        <dbReference type="RefSeq" id="XP_029301805.1"/>
    </source>
</evidence>
<evidence type="ECO:0000256" key="2">
    <source>
        <dbReference type="ARBA" id="ARBA00004323"/>
    </source>
</evidence>
<name>A0A6J2QX67_COTGO</name>
<keyword evidence="8 16" id="KW-0735">Signal-anchor</keyword>
<dbReference type="RefSeq" id="XP_029301805.1">
    <property type="nucleotide sequence ID" value="XM_029445945.1"/>
</dbReference>
<dbReference type="GeneID" id="115017473"/>
<dbReference type="OrthoDB" id="5957813at2759"/>
<comment type="pathway">
    <text evidence="3">Protein modification; protein glycosylation.</text>
</comment>
<evidence type="ECO:0000256" key="7">
    <source>
        <dbReference type="ARBA" id="ARBA00022692"/>
    </source>
</evidence>
<keyword evidence="7 16" id="KW-0812">Transmembrane</keyword>
<dbReference type="Pfam" id="PF01762">
    <property type="entry name" value="Galactosyl_T"/>
    <property type="match status" value="1"/>
</dbReference>
<dbReference type="FunFam" id="3.90.550.50:FF:000010">
    <property type="entry name" value="Hexosyltransferase"/>
    <property type="match status" value="1"/>
</dbReference>
<keyword evidence="13" id="KW-0464">Manganese</keyword>
<evidence type="ECO:0000256" key="10">
    <source>
        <dbReference type="ARBA" id="ARBA00023034"/>
    </source>
</evidence>
<dbReference type="PANTHER" id="PTHR11214:SF87">
    <property type="entry name" value="UDP-GLCNAC:BETAGAL BETA-1,3-N-ACETYLGLUCOSAMINYLTRANSFERASE 8"/>
    <property type="match status" value="1"/>
</dbReference>
<comment type="subunit">
    <text evidence="15">Interacts with B3GNT8; this interaction greatly increases B3GNT2 catalytic activity, independently of B3GNT8 enzymatic activity.</text>
</comment>
<dbReference type="GO" id="GO:0016262">
    <property type="term" value="F:protein N-acetylglucosaminyltransferase activity"/>
    <property type="evidence" value="ECO:0007669"/>
    <property type="project" value="TreeGrafter"/>
</dbReference>
<keyword evidence="9 16" id="KW-1133">Transmembrane helix</keyword>
<evidence type="ECO:0000256" key="6">
    <source>
        <dbReference type="ARBA" id="ARBA00022679"/>
    </source>
</evidence>
<reference evidence="18" key="1">
    <citation type="submission" date="2025-08" db="UniProtKB">
        <authorList>
            <consortium name="RefSeq"/>
        </authorList>
    </citation>
    <scope>IDENTIFICATION</scope>
</reference>
<comment type="similarity">
    <text evidence="4 16">Belongs to the glycosyltransferase 31 family.</text>
</comment>
<sequence length="469" mass="53331">MQVPPVCPLLCNLKTIIRQVPETSPLKDDPLVGTKHHTTWITRSEPMRRIQTFSALVLLVSLFLIFFYSTLHLETTYSRRAAPDELLKHPALRVDDRDMKTQSSKQKRFTTPHTDFHKVSVSKGLRESIPQNGAYWNRLLYLALSNLDKGENPFIHEYDWSRCRETNQDLLQTNVHDVGSYSVVFQDFLQGMNCRTPPVLFNQPNKCISDKDNQTVLLFAIKSTPGNFERRQAVRETWGREGLHQSGVRVHTVFLLGSSPLGDPDLSPLLSFEAGHFGDLLQWDFHESLLNLTLKMNMLLQWTLQYCPNATFVFSGDDDVFVNTPGLLGYLRSLEPSKASRLYVGHVITTATPLRDTKSKYYIPLSFYEGPYPAYAGGGGFLISGAMLQPLHSVSRVIPFFPIDDVYAGMCFKAVGVSAEANSRFQTFDVKEQDRENLCVHKDLILIHQRSPRQIKKLWKGIHSPLLTC</sequence>
<keyword evidence="5 16" id="KW-0328">Glycosyltransferase</keyword>
<proteinExistence type="inferred from homology"/>
<evidence type="ECO:0000256" key="13">
    <source>
        <dbReference type="ARBA" id="ARBA00023211"/>
    </source>
</evidence>
<dbReference type="GO" id="GO:0008532">
    <property type="term" value="F:N-acetyllactosaminide beta-1,3-N-acetylglucosaminyltransferase activity"/>
    <property type="evidence" value="ECO:0007669"/>
    <property type="project" value="UniProtKB-EC"/>
</dbReference>
<evidence type="ECO:0000256" key="5">
    <source>
        <dbReference type="ARBA" id="ARBA00022676"/>
    </source>
</evidence>
<organism evidence="17 18">
    <name type="scientific">Cottoperca gobio</name>
    <name type="common">Frogmouth</name>
    <name type="synonym">Aphritis gobio</name>
    <dbReference type="NCBI Taxonomy" id="56716"/>
    <lineage>
        <taxon>Eukaryota</taxon>
        <taxon>Metazoa</taxon>
        <taxon>Chordata</taxon>
        <taxon>Craniata</taxon>
        <taxon>Vertebrata</taxon>
        <taxon>Euteleostomi</taxon>
        <taxon>Actinopterygii</taxon>
        <taxon>Neopterygii</taxon>
        <taxon>Teleostei</taxon>
        <taxon>Neoteleostei</taxon>
        <taxon>Acanthomorphata</taxon>
        <taxon>Eupercaria</taxon>
        <taxon>Perciformes</taxon>
        <taxon>Notothenioidei</taxon>
        <taxon>Bovichtidae</taxon>
        <taxon>Cottoperca</taxon>
    </lineage>
</organism>
<dbReference type="InParanoid" id="A0A6J2QX67"/>
<keyword evidence="6" id="KW-0808">Transferase</keyword>
<evidence type="ECO:0000256" key="16">
    <source>
        <dbReference type="RuleBase" id="RU363063"/>
    </source>
</evidence>
<evidence type="ECO:0000256" key="9">
    <source>
        <dbReference type="ARBA" id="ARBA00022989"/>
    </source>
</evidence>
<evidence type="ECO:0000256" key="1">
    <source>
        <dbReference type="ARBA" id="ARBA00001936"/>
    </source>
</evidence>
<evidence type="ECO:0000313" key="17">
    <source>
        <dbReference type="Proteomes" id="UP000504630"/>
    </source>
</evidence>
<dbReference type="Proteomes" id="UP000504630">
    <property type="component" value="Chromosome 13"/>
</dbReference>
<dbReference type="EC" id="2.4.1.-" evidence="16"/>